<reference evidence="2" key="1">
    <citation type="submission" date="2022-08" db="EMBL/GenBank/DDBJ databases">
        <authorList>
            <consortium name="DOE Joint Genome Institute"/>
            <person name="Min B."/>
            <person name="Riley R."/>
            <person name="Sierra-Patev S."/>
            <person name="Naranjo-Ortiz M."/>
            <person name="Looney B."/>
            <person name="Konkel Z."/>
            <person name="Slot J.C."/>
            <person name="Sakamoto Y."/>
            <person name="Steenwyk J.L."/>
            <person name="Rokas A."/>
            <person name="Carro J."/>
            <person name="Camarero S."/>
            <person name="Ferreira P."/>
            <person name="Molpeceres G."/>
            <person name="Ruiz-Duenas F.J."/>
            <person name="Serrano A."/>
            <person name="Henrissat B."/>
            <person name="Drula E."/>
            <person name="Hughes K.W."/>
            <person name="Mata J.L."/>
            <person name="Ishikawa N.K."/>
            <person name="Vargas-Isla R."/>
            <person name="Ushijima S."/>
            <person name="Smith C.A."/>
            <person name="Ahrendt S."/>
            <person name="Andreopoulos W."/>
            <person name="He G."/>
            <person name="Labutti K."/>
            <person name="Lipzen A."/>
            <person name="Ng V."/>
            <person name="Sandor L."/>
            <person name="Barry K."/>
            <person name="Martinez A.T."/>
            <person name="Xiao Y."/>
            <person name="Gibbons J.G."/>
            <person name="Terashima K."/>
            <person name="Hibbett D.S."/>
            <person name="Grigoriev I.V."/>
        </authorList>
    </citation>
    <scope>NUCLEOTIDE SEQUENCE</scope>
    <source>
        <strain evidence="2">TFB10827</strain>
    </source>
</reference>
<accession>A0ABQ8QIZ0</accession>
<evidence type="ECO:0000313" key="3">
    <source>
        <dbReference type="Proteomes" id="UP001163828"/>
    </source>
</evidence>
<gene>
    <name evidence="2" type="ORF">F5050DRAFT_1710504</name>
</gene>
<dbReference type="Proteomes" id="UP001163828">
    <property type="component" value="Unassembled WGS sequence"/>
</dbReference>
<keyword evidence="1" id="KW-0812">Transmembrane</keyword>
<dbReference type="EMBL" id="MU790558">
    <property type="protein sequence ID" value="KAJ3998481.1"/>
    <property type="molecule type" value="Genomic_DNA"/>
</dbReference>
<keyword evidence="1" id="KW-1133">Transmembrane helix</keyword>
<organism evidence="2 3">
    <name type="scientific">Lentinula boryana</name>
    <dbReference type="NCBI Taxonomy" id="40481"/>
    <lineage>
        <taxon>Eukaryota</taxon>
        <taxon>Fungi</taxon>
        <taxon>Dikarya</taxon>
        <taxon>Basidiomycota</taxon>
        <taxon>Agaricomycotina</taxon>
        <taxon>Agaricomycetes</taxon>
        <taxon>Agaricomycetidae</taxon>
        <taxon>Agaricales</taxon>
        <taxon>Marasmiineae</taxon>
        <taxon>Omphalotaceae</taxon>
        <taxon>Lentinula</taxon>
    </lineage>
</organism>
<feature type="transmembrane region" description="Helical" evidence="1">
    <location>
        <begin position="112"/>
        <end position="132"/>
    </location>
</feature>
<sequence>MVGPIRQSRSSPRYHPYQRKEIHRNPFIKYVRAPRSRADNEDVEMVDVPHERTITAITVMVAIAPCASRSTKPQHRQEYQQQSLFEFMTEGCVSHISKDVAANPRNLARTTLSFFTLDGGVVILTSLWFRLYKQQRDKAKGMSTCIWKGKERQIFEEGLRQGGLQFKEKISVRGLTMHLFVHEHFFIEFSYCQHLRYAKMRSTLHSIVWFVGKTANVNDIPTWAQLRTVVTFTPIFWMSNGFEPLKIKVAGTGTGGAV</sequence>
<protein>
    <submittedName>
        <fullName evidence="2">Uncharacterized protein</fullName>
    </submittedName>
</protein>
<keyword evidence="3" id="KW-1185">Reference proteome</keyword>
<proteinExistence type="predicted"/>
<evidence type="ECO:0000256" key="1">
    <source>
        <dbReference type="SAM" id="Phobius"/>
    </source>
</evidence>
<comment type="caution">
    <text evidence="2">The sequence shown here is derived from an EMBL/GenBank/DDBJ whole genome shotgun (WGS) entry which is preliminary data.</text>
</comment>
<keyword evidence="1" id="KW-0472">Membrane</keyword>
<name>A0ABQ8QIZ0_9AGAR</name>
<evidence type="ECO:0000313" key="2">
    <source>
        <dbReference type="EMBL" id="KAJ3998481.1"/>
    </source>
</evidence>